<dbReference type="RefSeq" id="WP_246500982.1">
    <property type="nucleotide sequence ID" value="NZ_JAGINP010000024.1"/>
</dbReference>
<name>A0ABS4STB2_9PROT</name>
<organism evidence="2 3">
    <name type="scientific">Azospirillum rugosum</name>
    <dbReference type="NCBI Taxonomy" id="416170"/>
    <lineage>
        <taxon>Bacteria</taxon>
        <taxon>Pseudomonadati</taxon>
        <taxon>Pseudomonadota</taxon>
        <taxon>Alphaproteobacteria</taxon>
        <taxon>Rhodospirillales</taxon>
        <taxon>Azospirillaceae</taxon>
        <taxon>Azospirillum</taxon>
    </lineage>
</organism>
<sequence length="231" mass="24905">MAGSSPRMRHRLALLLPILAALALGTAPVAQAQTPSRSPSEATTGATAPVARLNDALLDLMRRGGQEPNGARLQRFLPVMRDVFDLDAALQIAAAPYFEQAGEAERRQALDAFTRRSAAQYLDRFDSYNGESFTIDGERAGPRGTTLVDTTLSRPRKPPVRLTYVLRPAGKDWAGKDGAGKDWRILDVLAKGMVSQLAAQRSEFQAPLRNEGLAGLTRDLNANADRLLGGA</sequence>
<protein>
    <submittedName>
        <fullName evidence="2">Phospholipid transport system substrate-binding protein</fullName>
    </submittedName>
</protein>
<proteinExistence type="predicted"/>
<evidence type="ECO:0000256" key="1">
    <source>
        <dbReference type="SAM" id="SignalP"/>
    </source>
</evidence>
<dbReference type="PANTHER" id="PTHR36573:SF1">
    <property type="entry name" value="INTERMEMBRANE PHOSPHOLIPID TRANSPORT SYSTEM BINDING PROTEIN MLAC"/>
    <property type="match status" value="1"/>
</dbReference>
<comment type="caution">
    <text evidence="2">The sequence shown here is derived from an EMBL/GenBank/DDBJ whole genome shotgun (WGS) entry which is preliminary data.</text>
</comment>
<dbReference type="EMBL" id="JAGINP010000024">
    <property type="protein sequence ID" value="MBP2295800.1"/>
    <property type="molecule type" value="Genomic_DNA"/>
</dbReference>
<gene>
    <name evidence="2" type="ORF">J2851_005613</name>
</gene>
<dbReference type="InterPro" id="IPR008869">
    <property type="entry name" value="MlaC/ttg2D"/>
</dbReference>
<dbReference type="Gene3D" id="3.10.450.710">
    <property type="entry name" value="Tgt2/MlaC"/>
    <property type="match status" value="1"/>
</dbReference>
<keyword evidence="3" id="KW-1185">Reference proteome</keyword>
<dbReference type="Proteomes" id="UP000781958">
    <property type="component" value="Unassembled WGS sequence"/>
</dbReference>
<dbReference type="PANTHER" id="PTHR36573">
    <property type="entry name" value="INTERMEMBRANE PHOSPHOLIPID TRANSPORT SYSTEM BINDING PROTEIN MLAC"/>
    <property type="match status" value="1"/>
</dbReference>
<dbReference type="InterPro" id="IPR042245">
    <property type="entry name" value="Tgt2/MlaC_sf"/>
</dbReference>
<reference evidence="2 3" key="1">
    <citation type="submission" date="2021-03" db="EMBL/GenBank/DDBJ databases">
        <title>Genomic Encyclopedia of Type Strains, Phase III (KMG-III): the genomes of soil and plant-associated and newly described type strains.</title>
        <authorList>
            <person name="Whitman W."/>
        </authorList>
    </citation>
    <scope>NUCLEOTIDE SEQUENCE [LARGE SCALE GENOMIC DNA]</scope>
    <source>
        <strain evidence="2 3">IMMIB AFH-6</strain>
    </source>
</reference>
<evidence type="ECO:0000313" key="3">
    <source>
        <dbReference type="Proteomes" id="UP000781958"/>
    </source>
</evidence>
<dbReference type="Pfam" id="PF05494">
    <property type="entry name" value="MlaC"/>
    <property type="match status" value="1"/>
</dbReference>
<accession>A0ABS4STB2</accession>
<keyword evidence="1" id="KW-0732">Signal</keyword>
<evidence type="ECO:0000313" key="2">
    <source>
        <dbReference type="EMBL" id="MBP2295800.1"/>
    </source>
</evidence>
<feature type="signal peptide" evidence="1">
    <location>
        <begin position="1"/>
        <end position="32"/>
    </location>
</feature>
<feature type="chain" id="PRO_5045128080" evidence="1">
    <location>
        <begin position="33"/>
        <end position="231"/>
    </location>
</feature>